<keyword evidence="5" id="KW-0460">Magnesium</keyword>
<dbReference type="InterPro" id="IPR039537">
    <property type="entry name" value="Retrotran_Ty1/copia-like"/>
</dbReference>
<dbReference type="InterPro" id="IPR025724">
    <property type="entry name" value="GAG-pre-integrase_dom"/>
</dbReference>
<dbReference type="GO" id="GO:0046872">
    <property type="term" value="F:metal ion binding"/>
    <property type="evidence" value="ECO:0007669"/>
    <property type="project" value="UniProtKB-KW"/>
</dbReference>
<dbReference type="GO" id="GO:0016787">
    <property type="term" value="F:hydrolase activity"/>
    <property type="evidence" value="ECO:0007669"/>
    <property type="project" value="UniProtKB-KW"/>
</dbReference>
<keyword evidence="8" id="KW-0239">DNA-directed DNA polymerase</keyword>
<feature type="compositionally biased region" description="Polar residues" evidence="11">
    <location>
        <begin position="906"/>
        <end position="923"/>
    </location>
</feature>
<feature type="domain" description="GAG-pre-integrase" evidence="14">
    <location>
        <begin position="89"/>
        <end position="161"/>
    </location>
</feature>
<evidence type="ECO:0000259" key="13">
    <source>
        <dbReference type="Pfam" id="PF07727"/>
    </source>
</evidence>
<keyword evidence="4" id="KW-0378">Hydrolase</keyword>
<evidence type="ECO:0000256" key="8">
    <source>
        <dbReference type="ARBA" id="ARBA00022932"/>
    </source>
</evidence>
<feature type="region of interest" description="Disordered" evidence="11">
    <location>
        <begin position="951"/>
        <end position="970"/>
    </location>
</feature>
<dbReference type="PANTHER" id="PTHR42648">
    <property type="entry name" value="TRANSPOSASE, PUTATIVE-RELATED"/>
    <property type="match status" value="1"/>
</dbReference>
<evidence type="ECO:0000259" key="15">
    <source>
        <dbReference type="Pfam" id="PF17919"/>
    </source>
</evidence>
<keyword evidence="8" id="KW-0548">Nucleotidyltransferase</keyword>
<evidence type="ECO:0000256" key="7">
    <source>
        <dbReference type="ARBA" id="ARBA00022918"/>
    </source>
</evidence>
<dbReference type="Pfam" id="PF13976">
    <property type="entry name" value="gag_pre-integrs"/>
    <property type="match status" value="1"/>
</dbReference>
<dbReference type="Pfam" id="PF17919">
    <property type="entry name" value="RT_RNaseH_2"/>
    <property type="match status" value="1"/>
</dbReference>
<evidence type="ECO:0000256" key="1">
    <source>
        <dbReference type="ARBA" id="ARBA00022722"/>
    </source>
</evidence>
<accession>A0A6L2P4U9</accession>
<dbReference type="InterPro" id="IPR043502">
    <property type="entry name" value="DNA/RNA_pol_sf"/>
</dbReference>
<keyword evidence="3" id="KW-0255">Endonuclease</keyword>
<comment type="caution">
    <text evidence="16">The sequence shown here is derived from an EMBL/GenBank/DDBJ whole genome shotgun (WGS) entry which is preliminary data.</text>
</comment>
<dbReference type="InterPro" id="IPR013103">
    <property type="entry name" value="RVT_2"/>
</dbReference>
<evidence type="ECO:0000256" key="11">
    <source>
        <dbReference type="SAM" id="MobiDB-lite"/>
    </source>
</evidence>
<feature type="domain" description="Reverse transcriptase Ty1/copia-type" evidence="13">
    <location>
        <begin position="527"/>
        <end position="622"/>
    </location>
</feature>
<evidence type="ECO:0000313" key="16">
    <source>
        <dbReference type="EMBL" id="GEU93356.1"/>
    </source>
</evidence>
<evidence type="ECO:0000256" key="10">
    <source>
        <dbReference type="ARBA" id="ARBA00023268"/>
    </source>
</evidence>
<evidence type="ECO:0000256" key="2">
    <source>
        <dbReference type="ARBA" id="ARBA00022723"/>
    </source>
</evidence>
<dbReference type="GO" id="GO:0003676">
    <property type="term" value="F:nucleic acid binding"/>
    <property type="evidence" value="ECO:0007669"/>
    <property type="project" value="InterPro"/>
</dbReference>
<feature type="domain" description="Reverse transcriptase/retrotransposon-derived protein RNase H-like" evidence="15">
    <location>
        <begin position="1344"/>
        <end position="1395"/>
    </location>
</feature>
<dbReference type="PANTHER" id="PTHR42648:SF11">
    <property type="entry name" value="TRANSPOSON TY4-P GAG-POL POLYPROTEIN"/>
    <property type="match status" value="1"/>
</dbReference>
<dbReference type="InterPro" id="IPR036397">
    <property type="entry name" value="RNaseH_sf"/>
</dbReference>
<keyword evidence="10" id="KW-0511">Multifunctional enzyme</keyword>
<protein>
    <submittedName>
        <fullName evidence="16">Reverse transcriptase domain-containing protein</fullName>
    </submittedName>
</protein>
<dbReference type="InterPro" id="IPR041577">
    <property type="entry name" value="RT_RNaseH_2"/>
</dbReference>
<feature type="domain" description="Retrotransposon gag" evidence="12">
    <location>
        <begin position="780"/>
        <end position="862"/>
    </location>
</feature>
<feature type="region of interest" description="Disordered" evidence="11">
    <location>
        <begin position="405"/>
        <end position="433"/>
    </location>
</feature>
<evidence type="ECO:0000256" key="5">
    <source>
        <dbReference type="ARBA" id="ARBA00022842"/>
    </source>
</evidence>
<keyword evidence="2" id="KW-0479">Metal-binding</keyword>
<keyword evidence="7 16" id="KW-0695">RNA-directed DNA polymerase</keyword>
<proteinExistence type="predicted"/>
<dbReference type="SUPFAM" id="SSF56672">
    <property type="entry name" value="DNA/RNA polymerases"/>
    <property type="match status" value="1"/>
</dbReference>
<organism evidence="16">
    <name type="scientific">Tanacetum cinerariifolium</name>
    <name type="common">Dalmatian daisy</name>
    <name type="synonym">Chrysanthemum cinerariifolium</name>
    <dbReference type="NCBI Taxonomy" id="118510"/>
    <lineage>
        <taxon>Eukaryota</taxon>
        <taxon>Viridiplantae</taxon>
        <taxon>Streptophyta</taxon>
        <taxon>Embryophyta</taxon>
        <taxon>Tracheophyta</taxon>
        <taxon>Spermatophyta</taxon>
        <taxon>Magnoliopsida</taxon>
        <taxon>eudicotyledons</taxon>
        <taxon>Gunneridae</taxon>
        <taxon>Pentapetalae</taxon>
        <taxon>asterids</taxon>
        <taxon>campanulids</taxon>
        <taxon>Asterales</taxon>
        <taxon>Asteraceae</taxon>
        <taxon>Asteroideae</taxon>
        <taxon>Anthemideae</taxon>
        <taxon>Anthemidinae</taxon>
        <taxon>Tanacetum</taxon>
    </lineage>
</organism>
<dbReference type="SUPFAM" id="SSF53098">
    <property type="entry name" value="Ribonuclease H-like"/>
    <property type="match status" value="2"/>
</dbReference>
<gene>
    <name evidence="16" type="ORF">Tci_065334</name>
</gene>
<sequence>MFDINSKIIASSESESQSDCSKGDNACTSNPVEPTIKWFPNSAFSLARHNLFSVGQFCDLDLEVAFRRNACFIRNLEGVDLLKGDRLTNLYTINLHEMASASPICLMACAFSTKSWLWHQRLSHLNFDTINDLARNDLVAGLPKFKYHKEHLCPSCEQGKSKRASHPPKPVLNLRQRLHLLHMDLCGPMRIASINGKRYVLVIVDDYSCYTWVHFLRSKDEAPEVIIKFRKRITVLLQVVERRNRTLVEDARTMLIFSRVALFLWAEAIATTCFTQNHSIIHQRFNKTPYELINGRNRTSHFFMYSVLCVIPRMTVKTLGSLVLKVILVFSLDTLLIPVHTGSKLGLNSMTSGQISSGLDLTYAPSTITTQQPSEGELDLLFKAMYDDYIGGQPLATARTVLPAQEPHVRQSSTTSTTIADTAPIPTNSSSLATNIPITSQDVDELNLNAMVDGNTFVNPFANSSTSAVASSSQQNVDLSNMHTFYQPYPHELQWSKDHPLEQVIGEPSRPILTRNQLRSDGDMCINKSRLVVRGYRQEEGIDFEESFTLVARMEAIRIFLAYAAHKSFTVFQMDVKTAFLHGSLKEDVYVCQPEGFIDADHPSHVYKLKKALYGLKQAPRAVGGIYPGTLPLDRVEVPGLVDDITSSLQPSRSSMLDHQDKNMMKAQCMRTRNSYLPNNSSATILRHQNKRRTSNIVEPELHTIVEMADNRAMDELLQAPTEGYGEAIVIPKINADHFNIKTNLLQLVQANPYHGFERENPHTHINNFKRITLTLKFRVWYDKEPLNSILTWEDLVNKFLNQFFPPSKTTHLKNEISRFTQRFEDTFGEAWEQFKEILRACPHYRFMELAQIDTFYNGLNDNDQESLNAAAGGNLLSKTTREALQIIENKSKVRYSINKQNVSRMNTTSRENASTLLSNTLPNPKGEMKAITTRSGVAYEGPSISIPKKVVEQETEETTDKDQSNFQGSTAYIQPPVTLIPKPDVLKTLPKPNIPYPSRLNDQKLREKATNQMEKFFQIFQDLHFDISFEDALLLMPKFACTIKSLLTNKDKLFELAKIPLNENCSAMILKNLPAWRSWQVSYSMSREDVFVKVGKFYFLIDFVVMDFKADPRVPLILGRSFLRTSHALIDVFGEEITLQVNDEAITFNLNQTTRYSSTYDDLSVNRIDIIDVAREEYAQEILEEIDAYLKDELVSPKIDHVDCDPKGDICLIKYLSNNDPFQLPPMDLKQGEVIKAKSSIEEPLELELKELPSHLEYAYLEGEDKLPVIISKDLKVDEKEALLKVLKYHKRAIAWKITDIKGIDPWFCIHKILMEEDFKPAVQSQRRVNPKIHEKDTPFMFSKDCIDAFENLKKKLTEASILVVPDWNLPFELMCDASDFAIGAVLGQRDTHHLFTAYHPQTSGQVKVLNQGLKRILKRTVGENYASWSEKLDDALCAFRTAYKTPIGCTPYKLVYGKSCHLPIELEHKAYWALKHVNFDLKTAGDHQKLQLNELNELRDQAYKNFLIYKEKTKKIHDSKIKNRIFNVGDRFLLFNYRLKIFSGKLKTHWSGPFTITKVFPYGTVELSQPDGPNFKVNGHRVKQYFRGDVPQLVAPYL</sequence>
<dbReference type="Gene3D" id="3.30.420.10">
    <property type="entry name" value="Ribonuclease H-like superfamily/Ribonuclease H"/>
    <property type="match status" value="3"/>
</dbReference>
<keyword evidence="6" id="KW-0229">DNA integration</keyword>
<evidence type="ECO:0000256" key="3">
    <source>
        <dbReference type="ARBA" id="ARBA00022759"/>
    </source>
</evidence>
<keyword evidence="8" id="KW-0808">Transferase</keyword>
<evidence type="ECO:0000256" key="9">
    <source>
        <dbReference type="ARBA" id="ARBA00023172"/>
    </source>
</evidence>
<keyword evidence="1" id="KW-0540">Nuclease</keyword>
<evidence type="ECO:0000256" key="4">
    <source>
        <dbReference type="ARBA" id="ARBA00022801"/>
    </source>
</evidence>
<dbReference type="EMBL" id="BKCJ010010834">
    <property type="protein sequence ID" value="GEU93356.1"/>
    <property type="molecule type" value="Genomic_DNA"/>
</dbReference>
<keyword evidence="9" id="KW-0233">DNA recombination</keyword>
<dbReference type="GO" id="GO:0003964">
    <property type="term" value="F:RNA-directed DNA polymerase activity"/>
    <property type="evidence" value="ECO:0007669"/>
    <property type="project" value="UniProtKB-KW"/>
</dbReference>
<name>A0A6L2P4U9_TANCI</name>
<evidence type="ECO:0000259" key="12">
    <source>
        <dbReference type="Pfam" id="PF03732"/>
    </source>
</evidence>
<feature type="region of interest" description="Disordered" evidence="11">
    <location>
        <begin position="906"/>
        <end position="928"/>
    </location>
</feature>
<dbReference type="InterPro" id="IPR012337">
    <property type="entry name" value="RNaseH-like_sf"/>
</dbReference>
<dbReference type="Pfam" id="PF07727">
    <property type="entry name" value="RVT_2"/>
    <property type="match status" value="1"/>
</dbReference>
<dbReference type="InterPro" id="IPR021109">
    <property type="entry name" value="Peptidase_aspartic_dom_sf"/>
</dbReference>
<evidence type="ECO:0000259" key="14">
    <source>
        <dbReference type="Pfam" id="PF13976"/>
    </source>
</evidence>
<evidence type="ECO:0000256" key="6">
    <source>
        <dbReference type="ARBA" id="ARBA00022908"/>
    </source>
</evidence>
<reference evidence="16" key="1">
    <citation type="journal article" date="2019" name="Sci. Rep.">
        <title>Draft genome of Tanacetum cinerariifolium, the natural source of mosquito coil.</title>
        <authorList>
            <person name="Yamashiro T."/>
            <person name="Shiraishi A."/>
            <person name="Satake H."/>
            <person name="Nakayama K."/>
        </authorList>
    </citation>
    <scope>NUCLEOTIDE SEQUENCE</scope>
</reference>
<dbReference type="InterPro" id="IPR005162">
    <property type="entry name" value="Retrotrans_gag_dom"/>
</dbReference>
<dbReference type="Gene3D" id="2.40.70.10">
    <property type="entry name" value="Acid Proteases"/>
    <property type="match status" value="1"/>
</dbReference>
<dbReference type="Pfam" id="PF03732">
    <property type="entry name" value="Retrotrans_gag"/>
    <property type="match status" value="1"/>
</dbReference>
<feature type="compositionally biased region" description="Low complexity" evidence="11">
    <location>
        <begin position="413"/>
        <end position="427"/>
    </location>
</feature>